<name>A0A9D1Q3T5_9GAMM</name>
<evidence type="ECO:0008006" key="4">
    <source>
        <dbReference type="Google" id="ProtNLM"/>
    </source>
</evidence>
<comment type="caution">
    <text evidence="2">The sequence shown here is derived from an EMBL/GenBank/DDBJ whole genome shotgun (WGS) entry which is preliminary data.</text>
</comment>
<dbReference type="AlphaFoldDB" id="A0A9D1Q3T5"/>
<feature type="chain" id="PRO_5038646698" description="Lipoprotein" evidence="1">
    <location>
        <begin position="20"/>
        <end position="116"/>
    </location>
</feature>
<evidence type="ECO:0000313" key="3">
    <source>
        <dbReference type="Proteomes" id="UP000823934"/>
    </source>
</evidence>
<dbReference type="PROSITE" id="PS51257">
    <property type="entry name" value="PROKAR_LIPOPROTEIN"/>
    <property type="match status" value="1"/>
</dbReference>
<sequence length="116" mass="13282">MKKLLFGLLPLLLAGCVNSTHITEQETIAIDNSEAIEQFKATRDQWIGQPIEKRIQTQGTPNATNKGRLGNFYTWKTYQSTGNGYFDTFVETICEETFKTDNKGVITEWVTKECYY</sequence>
<protein>
    <recommendedName>
        <fullName evidence="4">Lipoprotein</fullName>
    </recommendedName>
</protein>
<reference evidence="2" key="2">
    <citation type="submission" date="2021-04" db="EMBL/GenBank/DDBJ databases">
        <authorList>
            <person name="Gilroy R."/>
        </authorList>
    </citation>
    <scope>NUCLEOTIDE SEQUENCE</scope>
    <source>
        <strain evidence="2">CHK160-9182</strain>
    </source>
</reference>
<reference evidence="2" key="1">
    <citation type="journal article" date="2021" name="PeerJ">
        <title>Extensive microbial diversity within the chicken gut microbiome revealed by metagenomics and culture.</title>
        <authorList>
            <person name="Gilroy R."/>
            <person name="Ravi A."/>
            <person name="Getino M."/>
            <person name="Pursley I."/>
            <person name="Horton D.L."/>
            <person name="Alikhan N.F."/>
            <person name="Baker D."/>
            <person name="Gharbi K."/>
            <person name="Hall N."/>
            <person name="Watson M."/>
            <person name="Adriaenssens E.M."/>
            <person name="Foster-Nyarko E."/>
            <person name="Jarju S."/>
            <person name="Secka A."/>
            <person name="Antonio M."/>
            <person name="Oren A."/>
            <person name="Chaudhuri R.R."/>
            <person name="La Ragione R."/>
            <person name="Hildebrand F."/>
            <person name="Pallen M.J."/>
        </authorList>
    </citation>
    <scope>NUCLEOTIDE SEQUENCE</scope>
    <source>
        <strain evidence="2">CHK160-9182</strain>
    </source>
</reference>
<evidence type="ECO:0000313" key="2">
    <source>
        <dbReference type="EMBL" id="HIW05948.1"/>
    </source>
</evidence>
<keyword evidence="1" id="KW-0732">Signal</keyword>
<dbReference type="Proteomes" id="UP000823934">
    <property type="component" value="Unassembled WGS sequence"/>
</dbReference>
<gene>
    <name evidence="2" type="ORF">H9889_01285</name>
</gene>
<proteinExistence type="predicted"/>
<organism evidence="2 3">
    <name type="scientific">Candidatus Ignatzschineria merdigallinarum</name>
    <dbReference type="NCBI Taxonomy" id="2838621"/>
    <lineage>
        <taxon>Bacteria</taxon>
        <taxon>Pseudomonadati</taxon>
        <taxon>Pseudomonadota</taxon>
        <taxon>Gammaproteobacteria</taxon>
        <taxon>Cardiobacteriales</taxon>
        <taxon>Ignatzschineriaceae</taxon>
        <taxon>Ignatzschineria</taxon>
    </lineage>
</organism>
<evidence type="ECO:0000256" key="1">
    <source>
        <dbReference type="SAM" id="SignalP"/>
    </source>
</evidence>
<dbReference type="EMBL" id="DXHP01000032">
    <property type="protein sequence ID" value="HIW05948.1"/>
    <property type="molecule type" value="Genomic_DNA"/>
</dbReference>
<feature type="signal peptide" evidence="1">
    <location>
        <begin position="1"/>
        <end position="19"/>
    </location>
</feature>
<accession>A0A9D1Q3T5</accession>